<dbReference type="InterPro" id="IPR013619">
    <property type="entry name" value="DUF1737"/>
</dbReference>
<proteinExistence type="predicted"/>
<sequence length="73" mass="8279">MCPPKYTDYKIVIIDSNDANTIIEEFEKKVTKYLHDGYVPIGSPTYSFENGSHQCMQAVCLQNPDHPSNQPNC</sequence>
<accession>A0A3G4ZNV6</accession>
<reference evidence="2" key="1">
    <citation type="submission" date="2018-10" db="EMBL/GenBank/DDBJ databases">
        <title>Hidden diversity of soil giant viruses.</title>
        <authorList>
            <person name="Schulz F."/>
            <person name="Alteio L."/>
            <person name="Goudeau D."/>
            <person name="Ryan E.M."/>
            <person name="Malmstrom R.R."/>
            <person name="Blanchard J."/>
            <person name="Woyke T."/>
        </authorList>
    </citation>
    <scope>NUCLEOTIDE SEQUENCE</scope>
    <source>
        <strain evidence="2">TEV1</strain>
    </source>
</reference>
<feature type="domain" description="DUF1737" evidence="1">
    <location>
        <begin position="25"/>
        <end position="60"/>
    </location>
</feature>
<protein>
    <recommendedName>
        <fullName evidence="1">DUF1737 domain-containing protein</fullName>
    </recommendedName>
</protein>
<dbReference type="Pfam" id="PF08410">
    <property type="entry name" value="DUF1737"/>
    <property type="match status" value="1"/>
</dbReference>
<dbReference type="EMBL" id="MK071986">
    <property type="protein sequence ID" value="AYV76557.1"/>
    <property type="molecule type" value="Genomic_DNA"/>
</dbReference>
<organism evidence="2">
    <name type="scientific">Terrestrivirus sp</name>
    <dbReference type="NCBI Taxonomy" id="2487775"/>
    <lineage>
        <taxon>Viruses</taxon>
        <taxon>Varidnaviria</taxon>
        <taxon>Bamfordvirae</taxon>
        <taxon>Nucleocytoviricota</taxon>
        <taxon>Megaviricetes</taxon>
        <taxon>Imitervirales</taxon>
        <taxon>Mimiviridae</taxon>
        <taxon>Klosneuvirinae</taxon>
    </lineage>
</organism>
<evidence type="ECO:0000313" key="2">
    <source>
        <dbReference type="EMBL" id="AYV76557.1"/>
    </source>
</evidence>
<evidence type="ECO:0000259" key="1">
    <source>
        <dbReference type="Pfam" id="PF08410"/>
    </source>
</evidence>
<gene>
    <name evidence="2" type="ORF">Terrestrivirus8_50</name>
</gene>
<name>A0A3G4ZNV6_9VIRU</name>